<dbReference type="Proteomes" id="UP001526246">
    <property type="component" value="Unassembled WGS sequence"/>
</dbReference>
<gene>
    <name evidence="2" type="ORF">OMW55_11860</name>
</gene>
<evidence type="ECO:0000313" key="3">
    <source>
        <dbReference type="Proteomes" id="UP001526246"/>
    </source>
</evidence>
<feature type="domain" description="N-acetyltransferase" evidence="1">
    <location>
        <begin position="27"/>
        <end position="176"/>
    </location>
</feature>
<dbReference type="RefSeq" id="WP_264883372.1">
    <property type="nucleotide sequence ID" value="NZ_JAPDOB010000002.1"/>
</dbReference>
<dbReference type="SUPFAM" id="SSF55729">
    <property type="entry name" value="Acyl-CoA N-acyltransferases (Nat)"/>
    <property type="match status" value="1"/>
</dbReference>
<dbReference type="InterPro" id="IPR000182">
    <property type="entry name" value="GNAT_dom"/>
</dbReference>
<dbReference type="EMBL" id="JAPDOB010000002">
    <property type="protein sequence ID" value="MCW3798501.1"/>
    <property type="molecule type" value="Genomic_DNA"/>
</dbReference>
<comment type="caution">
    <text evidence="2">The sequence shown here is derived from an EMBL/GenBank/DDBJ whole genome shotgun (WGS) entry which is preliminary data.</text>
</comment>
<organism evidence="2 3">
    <name type="scientific">Sphingomonas arvum</name>
    <dbReference type="NCBI Taxonomy" id="2992113"/>
    <lineage>
        <taxon>Bacteria</taxon>
        <taxon>Pseudomonadati</taxon>
        <taxon>Pseudomonadota</taxon>
        <taxon>Alphaproteobacteria</taxon>
        <taxon>Sphingomonadales</taxon>
        <taxon>Sphingomonadaceae</taxon>
        <taxon>Sphingomonas</taxon>
    </lineage>
</organism>
<evidence type="ECO:0000259" key="1">
    <source>
        <dbReference type="PROSITE" id="PS51186"/>
    </source>
</evidence>
<evidence type="ECO:0000313" key="2">
    <source>
        <dbReference type="EMBL" id="MCW3798501.1"/>
    </source>
</evidence>
<dbReference type="PANTHER" id="PTHR43610">
    <property type="entry name" value="BLL6696 PROTEIN"/>
    <property type="match status" value="1"/>
</dbReference>
<protein>
    <submittedName>
        <fullName evidence="2">GNAT family N-acetyltransferase</fullName>
    </submittedName>
</protein>
<proteinExistence type="predicted"/>
<dbReference type="Gene3D" id="3.40.630.30">
    <property type="match status" value="1"/>
</dbReference>
<reference evidence="2 3" key="1">
    <citation type="submission" date="2022-10" db="EMBL/GenBank/DDBJ databases">
        <title>Sphingomonas sp.</title>
        <authorList>
            <person name="Jin C."/>
        </authorList>
    </citation>
    <scope>NUCLEOTIDE SEQUENCE [LARGE SCALE GENOMIC DNA]</scope>
    <source>
        <strain evidence="2 3">BN140010</strain>
    </source>
</reference>
<dbReference type="PANTHER" id="PTHR43610:SF1">
    <property type="entry name" value="N-ACETYLTRANSFERASE DOMAIN-CONTAINING PROTEIN"/>
    <property type="match status" value="1"/>
</dbReference>
<dbReference type="Pfam" id="PF00583">
    <property type="entry name" value="Acetyltransf_1"/>
    <property type="match status" value="1"/>
</dbReference>
<name>A0ABT3JHE2_9SPHN</name>
<dbReference type="PROSITE" id="PS51186">
    <property type="entry name" value="GNAT"/>
    <property type="match status" value="1"/>
</dbReference>
<dbReference type="InterPro" id="IPR016181">
    <property type="entry name" value="Acyl_CoA_acyltransferase"/>
</dbReference>
<sequence>MIDLARLGRPISGDRCSAEPFSEAWRDALRSACAEDKAIWSIYSMPFDPEHFDASIDKLASGPLNRTFVLFDGDELAGMSSFLGIDEARQVLEIGGTYYRPHVRGTGFNRRIKDMMLTHAFDCGIRRVEFRVDLRNGRSQAAMKKLGAVREGLLRADRITWTGHVRDTVLFAILKDEWPV</sequence>
<accession>A0ABT3JHE2</accession>
<keyword evidence="3" id="KW-1185">Reference proteome</keyword>